<dbReference type="Pfam" id="PF03221">
    <property type="entry name" value="HTH_Tnp_Tc5"/>
    <property type="match status" value="1"/>
</dbReference>
<keyword evidence="5" id="KW-1185">Reference proteome</keyword>
<keyword evidence="2" id="KW-0539">Nucleus</keyword>
<dbReference type="Pfam" id="PF05225">
    <property type="entry name" value="HTH_psq"/>
    <property type="match status" value="1"/>
</dbReference>
<dbReference type="AlphaFoldDB" id="A0A1Q5UHE2"/>
<dbReference type="InterPro" id="IPR009057">
    <property type="entry name" value="Homeodomain-like_sf"/>
</dbReference>
<protein>
    <recommendedName>
        <fullName evidence="3">HTH CENPB-type domain-containing protein</fullName>
    </recommendedName>
</protein>
<keyword evidence="1" id="KW-0238">DNA-binding</keyword>
<dbReference type="Proteomes" id="UP000186955">
    <property type="component" value="Unassembled WGS sequence"/>
</dbReference>
<evidence type="ECO:0000259" key="3">
    <source>
        <dbReference type="PROSITE" id="PS51253"/>
    </source>
</evidence>
<evidence type="ECO:0000313" key="5">
    <source>
        <dbReference type="Proteomes" id="UP000186955"/>
    </source>
</evidence>
<dbReference type="GO" id="GO:0003677">
    <property type="term" value="F:DNA binding"/>
    <property type="evidence" value="ECO:0007669"/>
    <property type="project" value="UniProtKB-KW"/>
</dbReference>
<reference evidence="4 5" key="1">
    <citation type="submission" date="2016-10" db="EMBL/GenBank/DDBJ databases">
        <title>Genome sequence of the ascomycete fungus Penicillium subrubescens.</title>
        <authorList>
            <person name="De Vries R.P."/>
            <person name="Peng M."/>
            <person name="Dilokpimol A."/>
            <person name="Hilden K."/>
            <person name="Makela M.R."/>
            <person name="Grigoriev I."/>
            <person name="Riley R."/>
            <person name="Granchi Z."/>
        </authorList>
    </citation>
    <scope>NUCLEOTIDE SEQUENCE [LARGE SCALE GENOMIC DNA]</scope>
    <source>
        <strain evidence="4 5">CBS 132785</strain>
    </source>
</reference>
<gene>
    <name evidence="4" type="ORF">PENSUB_2544</name>
</gene>
<accession>A0A1Q5UHE2</accession>
<dbReference type="SUPFAM" id="SSF46689">
    <property type="entry name" value="Homeodomain-like"/>
    <property type="match status" value="1"/>
</dbReference>
<evidence type="ECO:0000313" key="4">
    <source>
        <dbReference type="EMBL" id="OKP11874.1"/>
    </source>
</evidence>
<evidence type="ECO:0000256" key="2">
    <source>
        <dbReference type="ARBA" id="ARBA00023242"/>
    </source>
</evidence>
<dbReference type="InterPro" id="IPR006600">
    <property type="entry name" value="HTH_CenpB_DNA-bd_dom"/>
</dbReference>
<sequence length="138" mass="15810">MPKYSNFDEDRLQKACKAVLHQKKPNIAKTAREFSVSRTTLADRVKKARSPFSTTESRKNALTSHQEKALTAWIVKMCDWNLPPTAKLIEAWANQALTRADAGRQPVGKNWAYYFISRLLKHLSLALVKQNLKESKRI</sequence>
<dbReference type="PROSITE" id="PS51253">
    <property type="entry name" value="HTH_CENPB"/>
    <property type="match status" value="1"/>
</dbReference>
<proteinExistence type="predicted"/>
<evidence type="ECO:0000256" key="1">
    <source>
        <dbReference type="ARBA" id="ARBA00023125"/>
    </source>
</evidence>
<organism evidence="4 5">
    <name type="scientific">Penicillium subrubescens</name>
    <dbReference type="NCBI Taxonomy" id="1316194"/>
    <lineage>
        <taxon>Eukaryota</taxon>
        <taxon>Fungi</taxon>
        <taxon>Dikarya</taxon>
        <taxon>Ascomycota</taxon>
        <taxon>Pezizomycotina</taxon>
        <taxon>Eurotiomycetes</taxon>
        <taxon>Eurotiomycetidae</taxon>
        <taxon>Eurotiales</taxon>
        <taxon>Aspergillaceae</taxon>
        <taxon>Penicillium</taxon>
    </lineage>
</organism>
<comment type="caution">
    <text evidence="4">The sequence shown here is derived from an EMBL/GenBank/DDBJ whole genome shotgun (WGS) entry which is preliminary data.</text>
</comment>
<feature type="domain" description="HTH CENPB-type" evidence="3">
    <location>
        <begin position="54"/>
        <end position="125"/>
    </location>
</feature>
<name>A0A1Q5UHE2_9EURO</name>
<dbReference type="InterPro" id="IPR007889">
    <property type="entry name" value="HTH_Psq"/>
</dbReference>
<dbReference type="EMBL" id="MNBE01000259">
    <property type="protein sequence ID" value="OKP11874.1"/>
    <property type="molecule type" value="Genomic_DNA"/>
</dbReference>